<evidence type="ECO:0000313" key="14">
    <source>
        <dbReference type="EMBL" id="OFJ49920.1"/>
    </source>
</evidence>
<dbReference type="Gene3D" id="2.170.130.10">
    <property type="entry name" value="TonB-dependent receptor, plug domain"/>
    <property type="match status" value="1"/>
</dbReference>
<gene>
    <name evidence="14" type="ORF">BA896_014750</name>
</gene>
<evidence type="ECO:0000259" key="13">
    <source>
        <dbReference type="Pfam" id="PF07715"/>
    </source>
</evidence>
<dbReference type="Pfam" id="PF00593">
    <property type="entry name" value="TonB_dep_Rec_b-barrel"/>
    <property type="match status" value="1"/>
</dbReference>
<dbReference type="SUPFAM" id="SSF56935">
    <property type="entry name" value="Porins"/>
    <property type="match status" value="1"/>
</dbReference>
<accession>A0A1E8PVN3</accession>
<evidence type="ECO:0000256" key="3">
    <source>
        <dbReference type="ARBA" id="ARBA00022448"/>
    </source>
</evidence>
<keyword evidence="7 10" id="KW-0472">Membrane</keyword>
<dbReference type="PANTHER" id="PTHR32552:SF74">
    <property type="entry name" value="HYDROXAMATE SIDEROPHORE RECEPTOR FHUE"/>
    <property type="match status" value="1"/>
</dbReference>
<comment type="similarity">
    <text evidence="2 10 11">Belongs to the TonB-dependent receptor family.</text>
</comment>
<evidence type="ECO:0000256" key="6">
    <source>
        <dbReference type="ARBA" id="ARBA00023077"/>
    </source>
</evidence>
<evidence type="ECO:0000256" key="9">
    <source>
        <dbReference type="ARBA" id="ARBA00023237"/>
    </source>
</evidence>
<reference evidence="14 15" key="1">
    <citation type="submission" date="2016-10" db="EMBL/GenBank/DDBJ databases">
        <title>Updated version of Genome Assembly of Janthinobacterium lividum ERGS5:01.</title>
        <authorList>
            <person name="Kumar R."/>
            <person name="Acharya V."/>
            <person name="Singh D."/>
        </authorList>
    </citation>
    <scope>NUCLEOTIDE SEQUENCE [LARGE SCALE GENOMIC DNA]</scope>
    <source>
        <strain evidence="14 15">ERGS5:01</strain>
    </source>
</reference>
<evidence type="ECO:0008006" key="16">
    <source>
        <dbReference type="Google" id="ProtNLM"/>
    </source>
</evidence>
<feature type="domain" description="TonB-dependent receptor plug" evidence="13">
    <location>
        <begin position="1"/>
        <end position="86"/>
    </location>
</feature>
<keyword evidence="8" id="KW-0675">Receptor</keyword>
<evidence type="ECO:0000256" key="11">
    <source>
        <dbReference type="RuleBase" id="RU003357"/>
    </source>
</evidence>
<feature type="domain" description="TonB-dependent receptor-like beta-barrel" evidence="12">
    <location>
        <begin position="162"/>
        <end position="398"/>
    </location>
</feature>
<dbReference type="InterPro" id="IPR039426">
    <property type="entry name" value="TonB-dep_rcpt-like"/>
</dbReference>
<comment type="subcellular location">
    <subcellularLocation>
        <location evidence="1 10">Cell outer membrane</location>
        <topology evidence="1 10">Multi-pass membrane protein</topology>
    </subcellularLocation>
</comment>
<dbReference type="GO" id="GO:0015344">
    <property type="term" value="F:siderophore uptake transmembrane transporter activity"/>
    <property type="evidence" value="ECO:0007669"/>
    <property type="project" value="TreeGrafter"/>
</dbReference>
<dbReference type="Pfam" id="PF07715">
    <property type="entry name" value="Plug"/>
    <property type="match status" value="1"/>
</dbReference>
<dbReference type="Gene3D" id="2.40.170.20">
    <property type="entry name" value="TonB-dependent receptor, beta-barrel domain"/>
    <property type="match status" value="1"/>
</dbReference>
<keyword evidence="3 10" id="KW-0813">Transport</keyword>
<dbReference type="AlphaFoldDB" id="A0A1E8PVN3"/>
<evidence type="ECO:0000256" key="2">
    <source>
        <dbReference type="ARBA" id="ARBA00009810"/>
    </source>
</evidence>
<sequence length="406" mass="44674">MQDQRLERVIDVINATTGLSAKQYEADRFSLFSRGMSITNILYDGVPTFYDTRFNYGDNTMDTALYDRVEVVRGATGLTTGPGNPSASVNLMRKKPTADFQGSALLGLGAWNAWRSEVDVAGPINASGSVRGRLVGAHQENQSFLDRYRQQRDVLYGVIETDLSSDTLLTVGIDYQKNRTRGTISGGLPLFYSDGSRTNYLRSASTAQPWSKSDTTAFNAFASLRHTLNENWQLQASFAYGHNQLQMNNAYVYGAPNAQTNVGLNSGAFSKIEATRIQHAGDLRLSGNYQLLGRQHKLNAGLNLNEQSFNTPYYYPSAALPPLGDFLTSGYGIAEPAWSSTSTIGSDGRNKQQALYTVTQLSLTDPLSLIVGGRFTNYHSKTNNFGTRSDADYKEWRFQRASATLG</sequence>
<keyword evidence="9 10" id="KW-0998">Cell outer membrane</keyword>
<dbReference type="EMBL" id="MAQB02000001">
    <property type="protein sequence ID" value="OFJ49920.1"/>
    <property type="molecule type" value="Genomic_DNA"/>
</dbReference>
<keyword evidence="6 11" id="KW-0798">TonB box</keyword>
<evidence type="ECO:0000259" key="12">
    <source>
        <dbReference type="Pfam" id="PF00593"/>
    </source>
</evidence>
<evidence type="ECO:0000256" key="4">
    <source>
        <dbReference type="ARBA" id="ARBA00022452"/>
    </source>
</evidence>
<organism evidence="14 15">
    <name type="scientific">Janthinobacterium lividum</name>
    <dbReference type="NCBI Taxonomy" id="29581"/>
    <lineage>
        <taxon>Bacteria</taxon>
        <taxon>Pseudomonadati</taxon>
        <taxon>Pseudomonadota</taxon>
        <taxon>Betaproteobacteria</taxon>
        <taxon>Burkholderiales</taxon>
        <taxon>Oxalobacteraceae</taxon>
        <taxon>Janthinobacterium</taxon>
    </lineage>
</organism>
<dbReference type="InterPro" id="IPR000531">
    <property type="entry name" value="Beta-barrel_TonB"/>
</dbReference>
<proteinExistence type="inferred from homology"/>
<dbReference type="InterPro" id="IPR036942">
    <property type="entry name" value="Beta-barrel_TonB_sf"/>
</dbReference>
<evidence type="ECO:0000313" key="15">
    <source>
        <dbReference type="Proteomes" id="UP000092634"/>
    </source>
</evidence>
<dbReference type="PROSITE" id="PS52016">
    <property type="entry name" value="TONB_DEPENDENT_REC_3"/>
    <property type="match status" value="1"/>
</dbReference>
<evidence type="ECO:0000256" key="7">
    <source>
        <dbReference type="ARBA" id="ARBA00023136"/>
    </source>
</evidence>
<dbReference type="Proteomes" id="UP000092634">
    <property type="component" value="Unassembled WGS sequence"/>
</dbReference>
<name>A0A1E8PVN3_9BURK</name>
<dbReference type="GO" id="GO:0009279">
    <property type="term" value="C:cell outer membrane"/>
    <property type="evidence" value="ECO:0007669"/>
    <property type="project" value="UniProtKB-SubCell"/>
</dbReference>
<evidence type="ECO:0000256" key="5">
    <source>
        <dbReference type="ARBA" id="ARBA00022692"/>
    </source>
</evidence>
<protein>
    <recommendedName>
        <fullName evidence="16">Ferripyoverdine receptor</fullName>
    </recommendedName>
</protein>
<evidence type="ECO:0000256" key="10">
    <source>
        <dbReference type="PROSITE-ProRule" id="PRU01360"/>
    </source>
</evidence>
<evidence type="ECO:0000256" key="8">
    <source>
        <dbReference type="ARBA" id="ARBA00023170"/>
    </source>
</evidence>
<keyword evidence="5 10" id="KW-0812">Transmembrane</keyword>
<evidence type="ECO:0000256" key="1">
    <source>
        <dbReference type="ARBA" id="ARBA00004571"/>
    </source>
</evidence>
<keyword evidence="4 10" id="KW-1134">Transmembrane beta strand</keyword>
<dbReference type="PANTHER" id="PTHR32552">
    <property type="entry name" value="FERRICHROME IRON RECEPTOR-RELATED"/>
    <property type="match status" value="1"/>
</dbReference>
<dbReference type="InterPro" id="IPR012910">
    <property type="entry name" value="Plug_dom"/>
</dbReference>
<dbReference type="InterPro" id="IPR037066">
    <property type="entry name" value="Plug_dom_sf"/>
</dbReference>
<comment type="caution">
    <text evidence="14">The sequence shown here is derived from an EMBL/GenBank/DDBJ whole genome shotgun (WGS) entry which is preliminary data.</text>
</comment>